<dbReference type="OrthoDB" id="6434617at2759"/>
<feature type="compositionally biased region" description="Low complexity" evidence="1">
    <location>
        <begin position="37"/>
        <end position="52"/>
    </location>
</feature>
<gene>
    <name evidence="2" type="ORF">AVEN_209982_1</name>
</gene>
<organism evidence="2 3">
    <name type="scientific">Araneus ventricosus</name>
    <name type="common">Orbweaver spider</name>
    <name type="synonym">Epeira ventricosa</name>
    <dbReference type="NCBI Taxonomy" id="182803"/>
    <lineage>
        <taxon>Eukaryota</taxon>
        <taxon>Metazoa</taxon>
        <taxon>Ecdysozoa</taxon>
        <taxon>Arthropoda</taxon>
        <taxon>Chelicerata</taxon>
        <taxon>Arachnida</taxon>
        <taxon>Araneae</taxon>
        <taxon>Araneomorphae</taxon>
        <taxon>Entelegynae</taxon>
        <taxon>Araneoidea</taxon>
        <taxon>Araneidae</taxon>
        <taxon>Araneus</taxon>
    </lineage>
</organism>
<feature type="region of interest" description="Disordered" evidence="1">
    <location>
        <begin position="15"/>
        <end position="93"/>
    </location>
</feature>
<name>A0A4Y2XB21_ARAVE</name>
<evidence type="ECO:0000313" key="3">
    <source>
        <dbReference type="Proteomes" id="UP000499080"/>
    </source>
</evidence>
<proteinExistence type="predicted"/>
<dbReference type="EMBL" id="BGPR01072398">
    <property type="protein sequence ID" value="GBO45337.1"/>
    <property type="molecule type" value="Genomic_DNA"/>
</dbReference>
<feature type="compositionally biased region" description="Basic and acidic residues" evidence="1">
    <location>
        <begin position="15"/>
        <end position="24"/>
    </location>
</feature>
<protein>
    <submittedName>
        <fullName evidence="2">Uncharacterized protein</fullName>
    </submittedName>
</protein>
<evidence type="ECO:0000313" key="2">
    <source>
        <dbReference type="EMBL" id="GBO45337.1"/>
    </source>
</evidence>
<sequence length="93" mass="10612">MSFTFFPLQTMEAKELPKEEEVQSKSRAGKKAGRMRSLSVQQKSSSEQKSLEGTLKSEWSKRESTFIESAEAEGNPRDVLNSRITELEEQLKE</sequence>
<dbReference type="Proteomes" id="UP000499080">
    <property type="component" value="Unassembled WGS sequence"/>
</dbReference>
<comment type="caution">
    <text evidence="2">The sequence shown here is derived from an EMBL/GenBank/DDBJ whole genome shotgun (WGS) entry which is preliminary data.</text>
</comment>
<accession>A0A4Y2XB21</accession>
<reference evidence="2 3" key="1">
    <citation type="journal article" date="2019" name="Sci. Rep.">
        <title>Orb-weaving spider Araneus ventricosus genome elucidates the spidroin gene catalogue.</title>
        <authorList>
            <person name="Kono N."/>
            <person name="Nakamura H."/>
            <person name="Ohtoshi R."/>
            <person name="Moran D.A.P."/>
            <person name="Shinohara A."/>
            <person name="Yoshida Y."/>
            <person name="Fujiwara M."/>
            <person name="Mori M."/>
            <person name="Tomita M."/>
            <person name="Arakawa K."/>
        </authorList>
    </citation>
    <scope>NUCLEOTIDE SEQUENCE [LARGE SCALE GENOMIC DNA]</scope>
</reference>
<keyword evidence="3" id="KW-1185">Reference proteome</keyword>
<evidence type="ECO:0000256" key="1">
    <source>
        <dbReference type="SAM" id="MobiDB-lite"/>
    </source>
</evidence>
<dbReference type="AlphaFoldDB" id="A0A4Y2XB21"/>